<dbReference type="Proteomes" id="UP000191518">
    <property type="component" value="Unassembled WGS sequence"/>
</dbReference>
<gene>
    <name evidence="2" type="ORF">PENVUL_c003G05723</name>
</gene>
<reference evidence="3" key="1">
    <citation type="journal article" date="2017" name="Nat. Microbiol.">
        <title>Global analysis of biosynthetic gene clusters reveals vast potential of secondary metabolite production in Penicillium species.</title>
        <authorList>
            <person name="Nielsen J.C."/>
            <person name="Grijseels S."/>
            <person name="Prigent S."/>
            <person name="Ji B."/>
            <person name="Dainat J."/>
            <person name="Nielsen K.F."/>
            <person name="Frisvad J.C."/>
            <person name="Workman M."/>
            <person name="Nielsen J."/>
        </authorList>
    </citation>
    <scope>NUCLEOTIDE SEQUENCE [LARGE SCALE GENOMIC DNA]</scope>
    <source>
        <strain evidence="3">IBT 29486</strain>
    </source>
</reference>
<feature type="compositionally biased region" description="Acidic residues" evidence="1">
    <location>
        <begin position="471"/>
        <end position="481"/>
    </location>
</feature>
<feature type="region of interest" description="Disordered" evidence="1">
    <location>
        <begin position="339"/>
        <end position="437"/>
    </location>
</feature>
<feature type="compositionally biased region" description="Basic and acidic residues" evidence="1">
    <location>
        <begin position="373"/>
        <end position="390"/>
    </location>
</feature>
<dbReference type="GO" id="GO:0000387">
    <property type="term" value="P:spliceosomal snRNP assembly"/>
    <property type="evidence" value="ECO:0007669"/>
    <property type="project" value="InterPro"/>
</dbReference>
<dbReference type="AlphaFoldDB" id="A0A1V6SBY1"/>
<dbReference type="Pfam" id="PF04938">
    <property type="entry name" value="SIP1"/>
    <property type="match status" value="1"/>
</dbReference>
<evidence type="ECO:0000313" key="2">
    <source>
        <dbReference type="EMBL" id="OQE11123.1"/>
    </source>
</evidence>
<dbReference type="STRING" id="29845.A0A1V6SBY1"/>
<accession>A0A1V6SBY1</accession>
<dbReference type="InterPro" id="IPR035426">
    <property type="entry name" value="Gemin2/Brr1"/>
</dbReference>
<feature type="compositionally biased region" description="Acidic residues" evidence="1">
    <location>
        <begin position="100"/>
        <end position="109"/>
    </location>
</feature>
<feature type="compositionally biased region" description="Polar residues" evidence="1">
    <location>
        <begin position="456"/>
        <end position="467"/>
    </location>
</feature>
<comment type="caution">
    <text evidence="2">The sequence shown here is derived from an EMBL/GenBank/DDBJ whole genome shotgun (WGS) entry which is preliminary data.</text>
</comment>
<feature type="region of interest" description="Disordered" evidence="1">
    <location>
        <begin position="48"/>
        <end position="109"/>
    </location>
</feature>
<proteinExistence type="predicted"/>
<protein>
    <submittedName>
        <fullName evidence="2">Uncharacterized protein</fullName>
    </submittedName>
</protein>
<sequence length="515" mass="58025">MRLLSDSKNKLSSHIVARTIESCCLCMAQAPSILKDYLDTYHLHLPMPDKRKATMSPRPLKRLRVSYDEDEDGESSGPSYERPRHNPLYGQKSAFPGLDDGGDELLYDDPGDGLEYLRMVRSEANSLPVLFSVPTQTTDPSNLVSTTQPDLKPLDPNNPPLPTGFYEDEAYIAPVGDLNENTAAHSPSKLDELYPEPQKSYNNLLRHRFLLLRSTLRCSPPAGAIDTLDNDHPISLPRKAGSAHKIWRRLLVTVEPRMVQLASMDMDSVLEVLEILARMISDVVRGDDTKRVRRIGVWAWGLLGKCREVGQLSTREVGIVRNLGKRAATILRKVQELENDEYDEEEEEVDSSVVDAPKEEIRQGNLIDDEKDTNEKSQQESIVRDEEATKQETQPEPTAQGEEETKEVTQSELTVQNEEESKQEELPATAEAQDWGMPYVSLEESELKAAKARLQAQVQNNSDSVETPANCDDDDDDEEDDDWSIQTHALLDMIITVVGEFFGQRDLLKEREVWG</sequence>
<evidence type="ECO:0000256" key="1">
    <source>
        <dbReference type="SAM" id="MobiDB-lite"/>
    </source>
</evidence>
<name>A0A1V6SBY1_9EURO</name>
<dbReference type="EMBL" id="MDYP01000003">
    <property type="protein sequence ID" value="OQE11123.1"/>
    <property type="molecule type" value="Genomic_DNA"/>
</dbReference>
<feature type="compositionally biased region" description="Acidic residues" evidence="1">
    <location>
        <begin position="339"/>
        <end position="350"/>
    </location>
</feature>
<dbReference type="Gene3D" id="1.20.58.1070">
    <property type="match status" value="1"/>
</dbReference>
<keyword evidence="3" id="KW-1185">Reference proteome</keyword>
<feature type="region of interest" description="Disordered" evidence="1">
    <location>
        <begin position="452"/>
        <end position="481"/>
    </location>
</feature>
<evidence type="ECO:0000313" key="3">
    <source>
        <dbReference type="Proteomes" id="UP000191518"/>
    </source>
</evidence>
<organism evidence="2 3">
    <name type="scientific">Penicillium vulpinum</name>
    <dbReference type="NCBI Taxonomy" id="29845"/>
    <lineage>
        <taxon>Eukaryota</taxon>
        <taxon>Fungi</taxon>
        <taxon>Dikarya</taxon>
        <taxon>Ascomycota</taxon>
        <taxon>Pezizomycotina</taxon>
        <taxon>Eurotiomycetes</taxon>
        <taxon>Eurotiomycetidae</taxon>
        <taxon>Eurotiales</taxon>
        <taxon>Aspergillaceae</taxon>
        <taxon>Penicillium</taxon>
    </lineage>
</organism>